<dbReference type="AlphaFoldDB" id="S3DCK9"/>
<dbReference type="EC" id="2.7.4.8" evidence="1"/>
<dbReference type="GO" id="GO:0006406">
    <property type="term" value="P:mRNA export from nucleus"/>
    <property type="evidence" value="ECO:0007669"/>
    <property type="project" value="TreeGrafter"/>
</dbReference>
<feature type="domain" description="Guanylate kinase-like" evidence="5">
    <location>
        <begin position="621"/>
        <end position="803"/>
    </location>
</feature>
<reference evidence="6 7" key="1">
    <citation type="journal article" date="2013" name="BMC Genomics">
        <title>Genomics-driven discovery of the pneumocandin biosynthetic gene cluster in the fungus Glarea lozoyensis.</title>
        <authorList>
            <person name="Chen L."/>
            <person name="Yue Q."/>
            <person name="Zhang X."/>
            <person name="Xiang M."/>
            <person name="Wang C."/>
            <person name="Li S."/>
            <person name="Che Y."/>
            <person name="Ortiz-Lopez F.J."/>
            <person name="Bills G.F."/>
            <person name="Liu X."/>
            <person name="An Z."/>
        </authorList>
    </citation>
    <scope>NUCLEOTIDE SEQUENCE [LARGE SCALE GENOMIC DNA]</scope>
    <source>
        <strain evidence="7">ATCC 20868 / MF5171</strain>
    </source>
</reference>
<keyword evidence="6" id="KW-0378">Hydrolase</keyword>
<dbReference type="InterPro" id="IPR020590">
    <property type="entry name" value="Guanylate_kinase_CS"/>
</dbReference>
<dbReference type="InterPro" id="IPR001579">
    <property type="entry name" value="Glyco_hydro_18_chit_AS"/>
</dbReference>
<dbReference type="PROSITE" id="PS01095">
    <property type="entry name" value="GH18_1"/>
    <property type="match status" value="1"/>
</dbReference>
<dbReference type="EMBL" id="KE145367">
    <property type="protein sequence ID" value="EPE29736.1"/>
    <property type="molecule type" value="Genomic_DNA"/>
</dbReference>
<dbReference type="Gene3D" id="3.30.63.10">
    <property type="entry name" value="Guanylate Kinase phosphate binding domain"/>
    <property type="match status" value="1"/>
</dbReference>
<dbReference type="GO" id="GO:0004553">
    <property type="term" value="F:hydrolase activity, hydrolyzing O-glycosyl compounds"/>
    <property type="evidence" value="ECO:0007669"/>
    <property type="project" value="InterPro"/>
</dbReference>
<evidence type="ECO:0000259" key="5">
    <source>
        <dbReference type="PROSITE" id="PS50052"/>
    </source>
</evidence>
<dbReference type="InterPro" id="IPR008145">
    <property type="entry name" value="GK/Ca_channel_bsu"/>
</dbReference>
<dbReference type="PROSITE" id="PS00856">
    <property type="entry name" value="GUANYLATE_KINASE_1"/>
    <property type="match status" value="1"/>
</dbReference>
<dbReference type="InterPro" id="IPR017665">
    <property type="entry name" value="Guanylate_kinase"/>
</dbReference>
<dbReference type="eggNOG" id="KOG2491">
    <property type="taxonomic scope" value="Eukaryota"/>
</dbReference>
<dbReference type="GO" id="GO:0000445">
    <property type="term" value="C:THO complex part of transcription export complex"/>
    <property type="evidence" value="ECO:0007669"/>
    <property type="project" value="TreeGrafter"/>
</dbReference>
<dbReference type="HOGENOM" id="CLU_017925_0_0_1"/>
<dbReference type="Proteomes" id="UP000016922">
    <property type="component" value="Unassembled WGS sequence"/>
</dbReference>
<dbReference type="eggNOG" id="KOG0707">
    <property type="taxonomic scope" value="Eukaryota"/>
</dbReference>
<dbReference type="GO" id="GO:0004385">
    <property type="term" value="F:GMP kinase activity"/>
    <property type="evidence" value="ECO:0007669"/>
    <property type="project" value="UniProtKB-EC"/>
</dbReference>
<dbReference type="OrthoDB" id="10257415at2759"/>
<dbReference type="InterPro" id="IPR008144">
    <property type="entry name" value="Guanylate_kin-like_dom"/>
</dbReference>
<dbReference type="SMART" id="SM00072">
    <property type="entry name" value="GuKc"/>
    <property type="match status" value="1"/>
</dbReference>
<dbReference type="InterPro" id="IPR027417">
    <property type="entry name" value="P-loop_NTPase"/>
</dbReference>
<evidence type="ECO:0000313" key="7">
    <source>
        <dbReference type="Proteomes" id="UP000016922"/>
    </source>
</evidence>
<feature type="region of interest" description="Disordered" evidence="4">
    <location>
        <begin position="319"/>
        <end position="345"/>
    </location>
</feature>
<gene>
    <name evidence="6" type="ORF">GLAREA_00896</name>
</gene>
<dbReference type="GO" id="GO:0005524">
    <property type="term" value="F:ATP binding"/>
    <property type="evidence" value="ECO:0007669"/>
    <property type="project" value="UniProtKB-KW"/>
</dbReference>
<dbReference type="FunFam" id="3.30.63.10:FF:000002">
    <property type="entry name" value="Guanylate kinase 1"/>
    <property type="match status" value="1"/>
</dbReference>
<dbReference type="STRING" id="1116229.S3DCK9"/>
<dbReference type="OMA" id="EYHTENV"/>
<feature type="region of interest" description="Disordered" evidence="4">
    <location>
        <begin position="56"/>
        <end position="80"/>
    </location>
</feature>
<sequence>MADYGVHAVAQFEELLQQILHKADEVKPTHTIEPPLDKSDLADVFERLHSVFPPSDVAEMNEGETAEEKEQRSTEEKKRDVKKRNQYAIIETAARDTFHNLLATTTIDSPAFVRIWHLFDIISILSDDEQCDPALLFWLVEDLLDSQTIAGCRTIFDYLESRRDRITAKHFRQKHLVILRSCNELLRRLSRAEDTKFCGRVFIFLFQSFPLGDKSSVNLRGEFHTENVTTYDEVSLDGMDIDSENKNDTTMAPPKPSEGSKSPSSKKSEPLSIDKLYPIFWSLQQSLSQPRSLFDTKAFAEFKLAVDATKTMFTSVQEQNYGRQTRPAIEATKSPKRKRNDGDDDLADAFNPKYLTSRDLFELEISDLSFRRHILVQILIIVDFLLSLGPTSRAKLSQASLPSNPNKSVMYADYFLSEENETWAKETKAAVLDLIKKGLDGPHFHRMIESVLSRDKNWVRWKMENCPTIARDGVTPGEYIAVKAAAHKVALNKRLRPNPLGSLDLKFLSETNAQAGLERLKDPSRYEVPSVKSFKSKMELDDMDIEMAMTEEEKNAAMESKASKSWRALRIASTTNILAFDKIERADKIDEVFLDPVKVEEAVSSSQEGNNDDEVGQLKDRRTIIIAGPSGVGKSTLIKMLLTKHPKLLERKVSHTTRAPREGEVDGQHYNFITKEKHSMMRDADEFLEYNNYNGNDYGTSRKLVEGIIARGKIPVMEMEHHGIQQTRDNGFVARFIFIEPKSLAELESRVRKRGDLSDTEIEGRLKIAKDEIEQSKLEGAYDHIFVNDNLDETFEKLDAYLFEAKEHSKEDSNGSSKDVEMAEGVGPEANSAPEGDQS</sequence>
<keyword evidence="2" id="KW-0547">Nucleotide-binding</keyword>
<dbReference type="CDD" id="cd00071">
    <property type="entry name" value="GMPK"/>
    <property type="match status" value="1"/>
</dbReference>
<dbReference type="GeneID" id="19459954"/>
<dbReference type="PROSITE" id="PS50052">
    <property type="entry name" value="GUANYLATE_KINASE_2"/>
    <property type="match status" value="1"/>
</dbReference>
<dbReference type="SUPFAM" id="SSF52540">
    <property type="entry name" value="P-loop containing nucleoside triphosphate hydrolases"/>
    <property type="match status" value="1"/>
</dbReference>
<evidence type="ECO:0000313" key="6">
    <source>
        <dbReference type="EMBL" id="EPE29736.1"/>
    </source>
</evidence>
<dbReference type="Pfam" id="PF00625">
    <property type="entry name" value="Guanylate_kin"/>
    <property type="match status" value="1"/>
</dbReference>
<feature type="compositionally biased region" description="Basic and acidic residues" evidence="4">
    <location>
        <begin position="807"/>
        <end position="821"/>
    </location>
</feature>
<evidence type="ECO:0000256" key="1">
    <source>
        <dbReference type="ARBA" id="ARBA00012961"/>
    </source>
</evidence>
<feature type="region of interest" description="Disordered" evidence="4">
    <location>
        <begin position="807"/>
        <end position="839"/>
    </location>
</feature>
<organism evidence="6 7">
    <name type="scientific">Glarea lozoyensis (strain ATCC 20868 / MF5171)</name>
    <dbReference type="NCBI Taxonomy" id="1116229"/>
    <lineage>
        <taxon>Eukaryota</taxon>
        <taxon>Fungi</taxon>
        <taxon>Dikarya</taxon>
        <taxon>Ascomycota</taxon>
        <taxon>Pezizomycotina</taxon>
        <taxon>Leotiomycetes</taxon>
        <taxon>Helotiales</taxon>
        <taxon>Helotiaceae</taxon>
        <taxon>Glarea</taxon>
    </lineage>
</organism>
<evidence type="ECO:0000256" key="2">
    <source>
        <dbReference type="ARBA" id="ARBA00022741"/>
    </source>
</evidence>
<evidence type="ECO:0000256" key="3">
    <source>
        <dbReference type="ARBA" id="ARBA00022840"/>
    </source>
</evidence>
<dbReference type="InterPro" id="IPR021861">
    <property type="entry name" value="THO_THOC1"/>
</dbReference>
<proteinExistence type="predicted"/>
<keyword evidence="3" id="KW-0067">ATP-binding</keyword>
<dbReference type="RefSeq" id="XP_008083845.1">
    <property type="nucleotide sequence ID" value="XM_008085654.1"/>
</dbReference>
<evidence type="ECO:0000256" key="4">
    <source>
        <dbReference type="SAM" id="MobiDB-lite"/>
    </source>
</evidence>
<dbReference type="PANTHER" id="PTHR13265">
    <property type="entry name" value="THO COMPLEX SUBUNIT 1"/>
    <property type="match status" value="1"/>
</dbReference>
<dbReference type="NCBIfam" id="TIGR03263">
    <property type="entry name" value="guanyl_kin"/>
    <property type="match status" value="1"/>
</dbReference>
<dbReference type="PANTHER" id="PTHR13265:SF0">
    <property type="entry name" value="HPR1"/>
    <property type="match status" value="1"/>
</dbReference>
<accession>S3DCK9</accession>
<keyword evidence="7" id="KW-1185">Reference proteome</keyword>
<dbReference type="Gene3D" id="3.40.50.300">
    <property type="entry name" value="P-loop containing nucleotide triphosphate hydrolases"/>
    <property type="match status" value="1"/>
</dbReference>
<dbReference type="GO" id="GO:0005975">
    <property type="term" value="P:carbohydrate metabolic process"/>
    <property type="evidence" value="ECO:0007669"/>
    <property type="project" value="InterPro"/>
</dbReference>
<dbReference type="Pfam" id="PF11957">
    <property type="entry name" value="efThoc1"/>
    <property type="match status" value="1"/>
</dbReference>
<protein>
    <recommendedName>
        <fullName evidence="1">guanylate kinase</fullName>
        <ecNumber evidence="1">2.7.4.8</ecNumber>
    </recommendedName>
</protein>
<feature type="compositionally biased region" description="Basic and acidic residues" evidence="4">
    <location>
        <begin position="66"/>
        <end position="79"/>
    </location>
</feature>
<name>S3DCK9_GLAL2</name>
<feature type="region of interest" description="Disordered" evidence="4">
    <location>
        <begin position="239"/>
        <end position="270"/>
    </location>
</feature>
<dbReference type="KEGG" id="glz:GLAREA_00896"/>